<dbReference type="PANTHER" id="PTHR34281:SF2">
    <property type="entry name" value="PROTEIN EARLY FLOWERING 3"/>
    <property type="match status" value="1"/>
</dbReference>
<protein>
    <submittedName>
        <fullName evidence="2">Uncharacterized protein</fullName>
    </submittedName>
</protein>
<feature type="region of interest" description="Disordered" evidence="1">
    <location>
        <begin position="465"/>
        <end position="599"/>
    </location>
</feature>
<dbReference type="OrthoDB" id="2021188at2759"/>
<feature type="compositionally biased region" description="Basic and acidic residues" evidence="1">
    <location>
        <begin position="558"/>
        <end position="567"/>
    </location>
</feature>
<evidence type="ECO:0000313" key="3">
    <source>
        <dbReference type="Proteomes" id="UP000265515"/>
    </source>
</evidence>
<dbReference type="PANTHER" id="PTHR34281">
    <property type="entry name" value="PROTEIN EARLY FLOWERING 3"/>
    <property type="match status" value="1"/>
</dbReference>
<feature type="compositionally biased region" description="Polar residues" evidence="1">
    <location>
        <begin position="506"/>
        <end position="517"/>
    </location>
</feature>
<feature type="region of interest" description="Disordered" evidence="1">
    <location>
        <begin position="1"/>
        <end position="50"/>
    </location>
</feature>
<feature type="compositionally biased region" description="Low complexity" evidence="1">
    <location>
        <begin position="662"/>
        <end position="674"/>
    </location>
</feature>
<organism evidence="2 3">
    <name type="scientific">Chara braunii</name>
    <name type="common">Braun's stonewort</name>
    <dbReference type="NCBI Taxonomy" id="69332"/>
    <lineage>
        <taxon>Eukaryota</taxon>
        <taxon>Viridiplantae</taxon>
        <taxon>Streptophyta</taxon>
        <taxon>Charophyceae</taxon>
        <taxon>Charales</taxon>
        <taxon>Characeae</taxon>
        <taxon>Chara</taxon>
    </lineage>
</organism>
<dbReference type="EMBL" id="BFEA01000130">
    <property type="protein sequence ID" value="GBG70431.1"/>
    <property type="molecule type" value="Genomic_DNA"/>
</dbReference>
<keyword evidence="3" id="KW-1185">Reference proteome</keyword>
<feature type="compositionally biased region" description="Polar residues" evidence="1">
    <location>
        <begin position="336"/>
        <end position="346"/>
    </location>
</feature>
<dbReference type="Proteomes" id="UP000265515">
    <property type="component" value="Unassembled WGS sequence"/>
</dbReference>
<feature type="compositionally biased region" description="Basic and acidic residues" evidence="1">
    <location>
        <begin position="520"/>
        <end position="532"/>
    </location>
</feature>
<feature type="region of interest" description="Disordered" evidence="1">
    <location>
        <begin position="70"/>
        <end position="97"/>
    </location>
</feature>
<dbReference type="Gramene" id="GBG70431">
    <property type="protein sequence ID" value="GBG70431"/>
    <property type="gene ID" value="CBR_g6559"/>
</dbReference>
<feature type="compositionally biased region" description="Low complexity" evidence="1">
    <location>
        <begin position="70"/>
        <end position="79"/>
    </location>
</feature>
<reference evidence="2 3" key="1">
    <citation type="journal article" date="2018" name="Cell">
        <title>The Chara Genome: Secondary Complexity and Implications for Plant Terrestrialization.</title>
        <authorList>
            <person name="Nishiyama T."/>
            <person name="Sakayama H."/>
            <person name="Vries J.D."/>
            <person name="Buschmann H."/>
            <person name="Saint-Marcoux D."/>
            <person name="Ullrich K.K."/>
            <person name="Haas F.B."/>
            <person name="Vanderstraeten L."/>
            <person name="Becker D."/>
            <person name="Lang D."/>
            <person name="Vosolsobe S."/>
            <person name="Rombauts S."/>
            <person name="Wilhelmsson P.K.I."/>
            <person name="Janitza P."/>
            <person name="Kern R."/>
            <person name="Heyl A."/>
            <person name="Rumpler F."/>
            <person name="Villalobos L.I.A.C."/>
            <person name="Clay J.M."/>
            <person name="Skokan R."/>
            <person name="Toyoda A."/>
            <person name="Suzuki Y."/>
            <person name="Kagoshima H."/>
            <person name="Schijlen E."/>
            <person name="Tajeshwar N."/>
            <person name="Catarino B."/>
            <person name="Hetherington A.J."/>
            <person name="Saltykova A."/>
            <person name="Bonnot C."/>
            <person name="Breuninger H."/>
            <person name="Symeonidi A."/>
            <person name="Radhakrishnan G.V."/>
            <person name="Van Nieuwerburgh F."/>
            <person name="Deforce D."/>
            <person name="Chang C."/>
            <person name="Karol K.G."/>
            <person name="Hedrich R."/>
            <person name="Ulvskov P."/>
            <person name="Glockner G."/>
            <person name="Delwiche C.F."/>
            <person name="Petrasek J."/>
            <person name="Van de Peer Y."/>
            <person name="Friml J."/>
            <person name="Beilby M."/>
            <person name="Dolan L."/>
            <person name="Kohara Y."/>
            <person name="Sugano S."/>
            <person name="Fujiyama A."/>
            <person name="Delaux P.-M."/>
            <person name="Quint M."/>
            <person name="TheiBen G."/>
            <person name="Hagemann M."/>
            <person name="Harholt J."/>
            <person name="Dunand C."/>
            <person name="Zachgo S."/>
            <person name="Langdale J."/>
            <person name="Maumus F."/>
            <person name="Straeten D.V.D."/>
            <person name="Gould S.B."/>
            <person name="Rensing S.A."/>
        </authorList>
    </citation>
    <scope>NUCLEOTIDE SEQUENCE [LARGE SCALE GENOMIC DNA]</scope>
    <source>
        <strain evidence="2 3">S276</strain>
    </source>
</reference>
<feature type="compositionally biased region" description="Gly residues" evidence="1">
    <location>
        <begin position="675"/>
        <end position="690"/>
    </location>
</feature>
<evidence type="ECO:0000256" key="1">
    <source>
        <dbReference type="SAM" id="MobiDB-lite"/>
    </source>
</evidence>
<evidence type="ECO:0000313" key="2">
    <source>
        <dbReference type="EMBL" id="GBG70431.1"/>
    </source>
</evidence>
<dbReference type="InterPro" id="IPR039319">
    <property type="entry name" value="ELF3-like"/>
</dbReference>
<sequence>MSSRNSSRLSEDGPRKRSSNSVEAVALFPRLHVSHAQNTGPGSGPRAPPRNKMALYEQITLPSKRSFSTLMSSSASMGGSLHGHYNQPTAASPAQGHGVASASQWVWSSHLESPAHHMLHKGDQTSVAMMGKRRQLGSDLFQQGPMPTANASPYYSICTPPIYRPFHPPQAHPHLQPLPFLVPFNGSDGMYHHPIQAPSSANSAVESDLVELQRVPGMPSVPPALAGPVQGIVPSQPARPVMDHGAQKTARQDQGVATGSAAFVSGNKSFSISQPVRKSQEAAGMASGVRYGESRRERTPVAPRGKGAGFKAGTSSTSKRRATREEEDGCVVPSIETPSCRSRGGRTTATSAVGTIATSVSGYAGGVVSNVQQVQRPNVAGQSNELAAGDGPLAVHASGDTSKQTSSRQAAVGTGVGRAWQRLANEQCEGDVRPPGIVPVGIDPAVERMQDSDCTLVKRTNVLPRHMSSSPNRVDMVCSPSEDNYLPLTEDDDEDKTTRVVPTGRISATNAGCSEPTTDVDDRSMDRMEGKVKYSAVQREGNGEEEDPLHKNKKKKRDISADERSGSDDEENSSRSRQLPSAIPWDDDEDDVMGNGVDGDAQNKECCVIMPMDVVKVIGQKGFWDLRKTILRQQRIFSSQVAELHRVVKALQDLAAKREEAGGSSTAGGAPAGEAQGGGGETGTRMGGGEGGRRAGETSEETPKGPTTSESIHTPPLPLQPP</sequence>
<comment type="caution">
    <text evidence="2">The sequence shown here is derived from an EMBL/GenBank/DDBJ whole genome shotgun (WGS) entry which is preliminary data.</text>
</comment>
<accession>A0A388KK49</accession>
<gene>
    <name evidence="2" type="ORF">CBR_g6559</name>
</gene>
<dbReference type="AlphaFoldDB" id="A0A388KK49"/>
<feature type="region of interest" description="Disordered" evidence="1">
    <location>
        <begin position="273"/>
        <end position="346"/>
    </location>
</feature>
<name>A0A388KK49_CHABU</name>
<proteinExistence type="predicted"/>
<feature type="region of interest" description="Disordered" evidence="1">
    <location>
        <begin position="659"/>
        <end position="722"/>
    </location>
</feature>
<dbReference type="STRING" id="69332.A0A388KK49"/>
<feature type="compositionally biased region" description="Basic and acidic residues" evidence="1">
    <location>
        <begin position="691"/>
        <end position="703"/>
    </location>
</feature>